<evidence type="ECO:0000259" key="3">
    <source>
        <dbReference type="Pfam" id="PF00536"/>
    </source>
</evidence>
<feature type="compositionally biased region" description="Pro residues" evidence="2">
    <location>
        <begin position="124"/>
        <end position="150"/>
    </location>
</feature>
<dbReference type="Pfam" id="PF00536">
    <property type="entry name" value="SAM_1"/>
    <property type="match status" value="1"/>
</dbReference>
<dbReference type="Gene3D" id="1.10.150.50">
    <property type="entry name" value="Transcription Factor, Ets-1"/>
    <property type="match status" value="1"/>
</dbReference>
<feature type="compositionally biased region" description="Low complexity" evidence="2">
    <location>
        <begin position="77"/>
        <end position="98"/>
    </location>
</feature>
<dbReference type="InterPro" id="IPR013761">
    <property type="entry name" value="SAM/pointed_sf"/>
</dbReference>
<dbReference type="InterPro" id="IPR001660">
    <property type="entry name" value="SAM"/>
</dbReference>
<evidence type="ECO:0000259" key="4">
    <source>
        <dbReference type="Pfam" id="PF05030"/>
    </source>
</evidence>
<gene>
    <name evidence="5" type="ORF">Rsub_08765</name>
</gene>
<feature type="compositionally biased region" description="Low complexity" evidence="2">
    <location>
        <begin position="151"/>
        <end position="160"/>
    </location>
</feature>
<feature type="domain" description="SS18 N-terminal" evidence="4">
    <location>
        <begin position="13"/>
        <end position="50"/>
    </location>
</feature>
<evidence type="ECO:0000256" key="2">
    <source>
        <dbReference type="SAM" id="MobiDB-lite"/>
    </source>
</evidence>
<dbReference type="AlphaFoldDB" id="A0A2V0PE97"/>
<feature type="region of interest" description="Disordered" evidence="2">
    <location>
        <begin position="62"/>
        <end position="160"/>
    </location>
</feature>
<keyword evidence="6" id="KW-1185">Reference proteome</keyword>
<feature type="domain" description="SAM" evidence="3">
    <location>
        <begin position="172"/>
        <end position="226"/>
    </location>
</feature>
<dbReference type="Pfam" id="PF05030">
    <property type="entry name" value="SSXT"/>
    <property type="match status" value="1"/>
</dbReference>
<comment type="caution">
    <text evidence="5">The sequence shown here is derived from an EMBL/GenBank/DDBJ whole genome shotgun (WGS) entry which is preliminary data.</text>
</comment>
<proteinExistence type="inferred from homology"/>
<dbReference type="Proteomes" id="UP000247498">
    <property type="component" value="Unassembled WGS sequence"/>
</dbReference>
<organism evidence="5 6">
    <name type="scientific">Raphidocelis subcapitata</name>
    <dbReference type="NCBI Taxonomy" id="307507"/>
    <lineage>
        <taxon>Eukaryota</taxon>
        <taxon>Viridiplantae</taxon>
        <taxon>Chlorophyta</taxon>
        <taxon>core chlorophytes</taxon>
        <taxon>Chlorophyceae</taxon>
        <taxon>CS clade</taxon>
        <taxon>Sphaeropleales</taxon>
        <taxon>Selenastraceae</taxon>
        <taxon>Raphidocelis</taxon>
    </lineage>
</organism>
<evidence type="ECO:0000256" key="1">
    <source>
        <dbReference type="ARBA" id="ARBA00007945"/>
    </source>
</evidence>
<dbReference type="EMBL" id="BDRX01000076">
    <property type="protein sequence ID" value="GBF96220.1"/>
    <property type="molecule type" value="Genomic_DNA"/>
</dbReference>
<dbReference type="SUPFAM" id="SSF47769">
    <property type="entry name" value="SAM/Pointed domain"/>
    <property type="match status" value="1"/>
</dbReference>
<feature type="compositionally biased region" description="Low complexity" evidence="2">
    <location>
        <begin position="112"/>
        <end position="123"/>
    </location>
</feature>
<comment type="similarity">
    <text evidence="1">Belongs to the SS18 family.</text>
</comment>
<sequence>MDQRQSARDAEGLDQMLLENYALISASHEQQNIGRLADALVYQRRLHANLQSIVSAVAASDAPVGLDPDSSADARDATMAARDAQRLASAAAPDAPRVPTAPPLPAPPPQALPGAGQWLQPPLAAAPPPLLPPPQHQQQPPPQQPLPPQQPQHQQQQQQPPIAPAWLAGVNMSVSGLLSTLGLPEYQPLFEEHRIDMAALELLSRDDLRGLGLPLGAVVKIEAALREQRRARGGGGGGGGGG</sequence>
<evidence type="ECO:0000313" key="6">
    <source>
        <dbReference type="Proteomes" id="UP000247498"/>
    </source>
</evidence>
<protein>
    <submittedName>
        <fullName evidence="5">Uncharacterized protein</fullName>
    </submittedName>
</protein>
<dbReference type="STRING" id="307507.A0A2V0PE97"/>
<evidence type="ECO:0000313" key="5">
    <source>
        <dbReference type="EMBL" id="GBF96220.1"/>
    </source>
</evidence>
<accession>A0A2V0PE97</accession>
<reference evidence="5 6" key="1">
    <citation type="journal article" date="2018" name="Sci. Rep.">
        <title>Raphidocelis subcapitata (=Pseudokirchneriella subcapitata) provides an insight into genome evolution and environmental adaptations in the Sphaeropleales.</title>
        <authorList>
            <person name="Suzuki S."/>
            <person name="Yamaguchi H."/>
            <person name="Nakajima N."/>
            <person name="Kawachi M."/>
        </authorList>
    </citation>
    <scope>NUCLEOTIDE SEQUENCE [LARGE SCALE GENOMIC DNA]</scope>
    <source>
        <strain evidence="5 6">NIES-35</strain>
    </source>
</reference>
<dbReference type="InParanoid" id="A0A2V0PE97"/>
<dbReference type="InterPro" id="IPR007726">
    <property type="entry name" value="SS18_N"/>
</dbReference>
<name>A0A2V0PE97_9CHLO</name>
<feature type="compositionally biased region" description="Pro residues" evidence="2">
    <location>
        <begin position="99"/>
        <end position="111"/>
    </location>
</feature>